<dbReference type="PIRSF" id="PIRSF005610">
    <property type="entry name" value="SirB"/>
    <property type="match status" value="1"/>
</dbReference>
<comment type="caution">
    <text evidence="2">The sequence shown here is derived from an EMBL/GenBank/DDBJ whole genome shotgun (WGS) entry which is preliminary data.</text>
</comment>
<dbReference type="InterPro" id="IPR007360">
    <property type="entry name" value="SirB"/>
</dbReference>
<organism evidence="2 3">
    <name type="scientific">Neisseria arctica</name>
    <dbReference type="NCBI Taxonomy" id="1470200"/>
    <lineage>
        <taxon>Bacteria</taxon>
        <taxon>Pseudomonadati</taxon>
        <taxon>Pseudomonadota</taxon>
        <taxon>Betaproteobacteria</taxon>
        <taxon>Neisseriales</taxon>
        <taxon>Neisseriaceae</taxon>
        <taxon>Neisseria</taxon>
    </lineage>
</organism>
<evidence type="ECO:0000256" key="1">
    <source>
        <dbReference type="SAM" id="Phobius"/>
    </source>
</evidence>
<dbReference type="PANTHER" id="PTHR39594:SF1">
    <property type="entry name" value="PROTEIN YCHQ"/>
    <property type="match status" value="1"/>
</dbReference>
<feature type="transmembrane region" description="Helical" evidence="1">
    <location>
        <begin position="70"/>
        <end position="91"/>
    </location>
</feature>
<dbReference type="RefSeq" id="WP_047760332.1">
    <property type="nucleotide sequence ID" value="NZ_CP091510.1"/>
</dbReference>
<dbReference type="OrthoDB" id="5588650at2"/>
<dbReference type="AlphaFoldDB" id="A0A0J0YTK9"/>
<dbReference type="Pfam" id="PF04247">
    <property type="entry name" value="SirB"/>
    <property type="match status" value="1"/>
</dbReference>
<dbReference type="STRING" id="1470200.PL75_02460"/>
<evidence type="ECO:0000313" key="2">
    <source>
        <dbReference type="EMBL" id="KLT73457.1"/>
    </source>
</evidence>
<feature type="transmembrane region" description="Helical" evidence="1">
    <location>
        <begin position="103"/>
        <end position="120"/>
    </location>
</feature>
<keyword evidence="3" id="KW-1185">Reference proteome</keyword>
<dbReference type="Proteomes" id="UP000036027">
    <property type="component" value="Unassembled WGS sequence"/>
</dbReference>
<gene>
    <name evidence="2" type="ORF">PL75_02460</name>
</gene>
<sequence length="123" mass="14012">MSYLAVKHSHMLFVAITILLFNLRFWLRFARPEKPLAGILKVLPHFNDTLLLFTGLWLMKITHLTPFGNANWLGVKILLLLAYIAIGIVTLKAPPRSNKANTGYSLSMLCLAGILYLVWFRPF</sequence>
<accession>A0A0J0YTK9</accession>
<keyword evidence="1" id="KW-0812">Transmembrane</keyword>
<keyword evidence="1" id="KW-0472">Membrane</keyword>
<dbReference type="PANTHER" id="PTHR39594">
    <property type="entry name" value="PROTEIN YCHQ"/>
    <property type="match status" value="1"/>
</dbReference>
<proteinExistence type="predicted"/>
<feature type="transmembrane region" description="Helical" evidence="1">
    <location>
        <begin position="6"/>
        <end position="27"/>
    </location>
</feature>
<evidence type="ECO:0000313" key="3">
    <source>
        <dbReference type="Proteomes" id="UP000036027"/>
    </source>
</evidence>
<dbReference type="GO" id="GO:0005886">
    <property type="term" value="C:plasma membrane"/>
    <property type="evidence" value="ECO:0007669"/>
    <property type="project" value="TreeGrafter"/>
</dbReference>
<keyword evidence="1" id="KW-1133">Transmembrane helix</keyword>
<reference evidence="2 3" key="1">
    <citation type="submission" date="2014-11" db="EMBL/GenBank/DDBJ databases">
        <title>Genome of a novel goose pathogen.</title>
        <authorList>
            <person name="Hansen C.M."/>
            <person name="Hueffer K."/>
            <person name="Choi S.C."/>
        </authorList>
    </citation>
    <scope>NUCLEOTIDE SEQUENCE [LARGE SCALE GENOMIC DNA]</scope>
    <source>
        <strain evidence="2 3">KH1503</strain>
    </source>
</reference>
<dbReference type="EMBL" id="JTDO01000003">
    <property type="protein sequence ID" value="KLT73457.1"/>
    <property type="molecule type" value="Genomic_DNA"/>
</dbReference>
<dbReference type="PATRIC" id="fig|1470200.3.peg.1570"/>
<protein>
    <submittedName>
        <fullName evidence="2">SirB family protein</fullName>
    </submittedName>
</protein>
<name>A0A0J0YTK9_9NEIS</name>